<sequence>MARKIRKNFNFYVDGKGYAGSVMSFTAPKLSLKTEDFQAGGMLAPTEIVLGHEKLTADVEFASDDAEIMSKFHVVESNEYGFTAREALEGDDGEVTQVVHNMRGKVKLLDRGETKVGEKGTIKVSLALSYYKLTHGAQVVQEIDVVNMIARQGGVDVLAGIRGALGI</sequence>
<dbReference type="AlphaFoldDB" id="A0AAI9CGH9"/>
<evidence type="ECO:0000313" key="1">
    <source>
        <dbReference type="EMBL" id="EKT4441130.1"/>
    </source>
</evidence>
<gene>
    <name evidence="1" type="ORF">QEK83_001777</name>
    <name evidence="2" type="ORF">QEK83_004973</name>
</gene>
<reference evidence="2" key="1">
    <citation type="submission" date="2022-07" db="EMBL/GenBank/DDBJ databases">
        <authorList>
            <consortium name="Clinical and Environmental Microbiology Branch: Whole genome sequencing antimicrobial resistance pathogens in the healthcare setting"/>
        </authorList>
    </citation>
    <scope>NUCLEOTIDE SEQUENCE</scope>
    <source>
        <strain evidence="2">Stenotrophomonas_maltophilia_2021CK-00905</strain>
    </source>
</reference>
<comment type="caution">
    <text evidence="2">The sequence shown here is derived from an EMBL/GenBank/DDBJ whole genome shotgun (WGS) entry which is preliminary data.</text>
</comment>
<name>A0AAI9CGH9_STEMA</name>
<dbReference type="Pfam" id="PF04985">
    <property type="entry name" value="Phage_tube"/>
    <property type="match status" value="1"/>
</dbReference>
<dbReference type="EMBL" id="ABLOMU010000156">
    <property type="protein sequence ID" value="EKT4444247.1"/>
    <property type="molecule type" value="Genomic_DNA"/>
</dbReference>
<protein>
    <submittedName>
        <fullName evidence="2">Phage major tail tube protein</fullName>
    </submittedName>
</protein>
<dbReference type="NCBIfam" id="TIGR01611">
    <property type="entry name" value="tail_tube"/>
    <property type="match status" value="1"/>
</dbReference>
<proteinExistence type="predicted"/>
<dbReference type="RefSeq" id="WP_049444095.1">
    <property type="nucleotide sequence ID" value="NZ_CP040435.1"/>
</dbReference>
<evidence type="ECO:0000313" key="3">
    <source>
        <dbReference type="Proteomes" id="UP001214521"/>
    </source>
</evidence>
<evidence type="ECO:0000313" key="2">
    <source>
        <dbReference type="EMBL" id="EKT4444247.1"/>
    </source>
</evidence>
<accession>A0AAI9CGH9</accession>
<dbReference type="EMBL" id="ABLOMU010000014">
    <property type="protein sequence ID" value="EKT4441130.1"/>
    <property type="molecule type" value="Genomic_DNA"/>
</dbReference>
<dbReference type="InterPro" id="IPR006498">
    <property type="entry name" value="Tail_tube"/>
</dbReference>
<dbReference type="Proteomes" id="UP001214521">
    <property type="component" value="Unassembled WGS sequence"/>
</dbReference>
<organism evidence="2 3">
    <name type="scientific">Stenotrophomonas maltophilia</name>
    <name type="common">Pseudomonas maltophilia</name>
    <name type="synonym">Xanthomonas maltophilia</name>
    <dbReference type="NCBI Taxonomy" id="40324"/>
    <lineage>
        <taxon>Bacteria</taxon>
        <taxon>Pseudomonadati</taxon>
        <taxon>Pseudomonadota</taxon>
        <taxon>Gammaproteobacteria</taxon>
        <taxon>Lysobacterales</taxon>
        <taxon>Lysobacteraceae</taxon>
        <taxon>Stenotrophomonas</taxon>
        <taxon>Stenotrophomonas maltophilia group</taxon>
    </lineage>
</organism>